<organism evidence="1 2">
    <name type="scientific">Leptospira kirschneri str. H1</name>
    <dbReference type="NCBI Taxonomy" id="1049966"/>
    <lineage>
        <taxon>Bacteria</taxon>
        <taxon>Pseudomonadati</taxon>
        <taxon>Spirochaetota</taxon>
        <taxon>Spirochaetia</taxon>
        <taxon>Leptospirales</taxon>
        <taxon>Leptospiraceae</taxon>
        <taxon>Leptospira</taxon>
    </lineage>
</organism>
<accession>A0A0E2AXY5</accession>
<comment type="caution">
    <text evidence="1">The sequence shown here is derived from an EMBL/GenBank/DDBJ whole genome shotgun (WGS) entry which is preliminary data.</text>
</comment>
<protein>
    <submittedName>
        <fullName evidence="1">Uncharacterized protein</fullName>
    </submittedName>
</protein>
<reference evidence="1 2" key="1">
    <citation type="submission" date="2012-10" db="EMBL/GenBank/DDBJ databases">
        <authorList>
            <person name="Harkins D.M."/>
            <person name="Durkin A.S."/>
            <person name="Brinkac L.M."/>
            <person name="Selengut J.D."/>
            <person name="Sanka R."/>
            <person name="DePew J."/>
            <person name="Purushe J."/>
            <person name="Peacock S.J."/>
            <person name="Thaipadungpanit J."/>
            <person name="Wuthiekanun V.W."/>
            <person name="Day N.P."/>
            <person name="Vinetz J.M."/>
            <person name="Sutton G.G."/>
            <person name="Nelson W.C."/>
            <person name="Fouts D.E."/>
        </authorList>
    </citation>
    <scope>NUCLEOTIDE SEQUENCE [LARGE SCALE GENOMIC DNA]</scope>
    <source>
        <strain evidence="1 2">H1</strain>
    </source>
</reference>
<evidence type="ECO:0000313" key="2">
    <source>
        <dbReference type="Proteomes" id="UP000006253"/>
    </source>
</evidence>
<evidence type="ECO:0000313" key="1">
    <source>
        <dbReference type="EMBL" id="EKO13360.1"/>
    </source>
</evidence>
<dbReference type="Proteomes" id="UP000006253">
    <property type="component" value="Unassembled WGS sequence"/>
</dbReference>
<dbReference type="EMBL" id="AHMY02000074">
    <property type="protein sequence ID" value="EKO13360.1"/>
    <property type="molecule type" value="Genomic_DNA"/>
</dbReference>
<dbReference type="AlphaFoldDB" id="A0A0E2AXY5"/>
<dbReference type="GeneID" id="34314146"/>
<dbReference type="RefSeq" id="WP_000121146.1">
    <property type="nucleotide sequence ID" value="NZ_AHMY02000074.1"/>
</dbReference>
<proteinExistence type="predicted"/>
<name>A0A0E2AXY5_9LEPT</name>
<gene>
    <name evidence="1" type="ORF">LEP1GSC081_2139</name>
</gene>
<sequence>MSYMAVGSRQILFSDSIAPATTGSSPREIVATQDNQTKSPDVSVVSPGSPPSSIGNNIDLYI</sequence>